<keyword evidence="3" id="KW-1185">Reference proteome</keyword>
<proteinExistence type="predicted"/>
<name>A0A371H0B4_MUCPR</name>
<accession>A0A371H0B4</accession>
<evidence type="ECO:0000259" key="1">
    <source>
        <dbReference type="Pfam" id="PF02383"/>
    </source>
</evidence>
<dbReference type="STRING" id="157652.A0A371H0B4"/>
<reference evidence="2" key="1">
    <citation type="submission" date="2018-05" db="EMBL/GenBank/DDBJ databases">
        <title>Draft genome of Mucuna pruriens seed.</title>
        <authorList>
            <person name="Nnadi N.E."/>
            <person name="Vos R."/>
            <person name="Hasami M.H."/>
            <person name="Devisetty U.K."/>
            <person name="Aguiy J.C."/>
        </authorList>
    </citation>
    <scope>NUCLEOTIDE SEQUENCE [LARGE SCALE GENOMIC DNA]</scope>
    <source>
        <strain evidence="2">JCA_2017</strain>
    </source>
</reference>
<protein>
    <submittedName>
        <fullName evidence="2">Phosphoinositide phosphatase SAC7</fullName>
    </submittedName>
</protein>
<dbReference type="Pfam" id="PF02383">
    <property type="entry name" value="Syja_N"/>
    <property type="match status" value="1"/>
</dbReference>
<dbReference type="OrthoDB" id="405996at2759"/>
<feature type="domain" description="SAC" evidence="1">
    <location>
        <begin position="92"/>
        <end position="164"/>
    </location>
</feature>
<evidence type="ECO:0000313" key="3">
    <source>
        <dbReference type="Proteomes" id="UP000257109"/>
    </source>
</evidence>
<dbReference type="AlphaFoldDB" id="A0A371H0B4"/>
<feature type="non-terminal residue" evidence="2">
    <location>
        <position position="1"/>
    </location>
</feature>
<dbReference type="PANTHER" id="PTHR45662">
    <property type="entry name" value="PHOSPHATIDYLINOSITIDE PHOSPHATASE SAC1"/>
    <property type="match status" value="1"/>
</dbReference>
<organism evidence="2 3">
    <name type="scientific">Mucuna pruriens</name>
    <name type="common">Velvet bean</name>
    <name type="synonym">Dolichos pruriens</name>
    <dbReference type="NCBI Taxonomy" id="157652"/>
    <lineage>
        <taxon>Eukaryota</taxon>
        <taxon>Viridiplantae</taxon>
        <taxon>Streptophyta</taxon>
        <taxon>Embryophyta</taxon>
        <taxon>Tracheophyta</taxon>
        <taxon>Spermatophyta</taxon>
        <taxon>Magnoliopsida</taxon>
        <taxon>eudicotyledons</taxon>
        <taxon>Gunneridae</taxon>
        <taxon>Pentapetalae</taxon>
        <taxon>rosids</taxon>
        <taxon>fabids</taxon>
        <taxon>Fabales</taxon>
        <taxon>Fabaceae</taxon>
        <taxon>Papilionoideae</taxon>
        <taxon>50 kb inversion clade</taxon>
        <taxon>NPAAA clade</taxon>
        <taxon>indigoferoid/millettioid clade</taxon>
        <taxon>Phaseoleae</taxon>
        <taxon>Mucuna</taxon>
    </lineage>
</organism>
<dbReference type="InterPro" id="IPR002013">
    <property type="entry name" value="SAC_dom"/>
</dbReference>
<evidence type="ECO:0000313" key="2">
    <source>
        <dbReference type="EMBL" id="RDX96247.1"/>
    </source>
</evidence>
<dbReference type="Proteomes" id="UP000257109">
    <property type="component" value="Unassembled WGS sequence"/>
</dbReference>
<dbReference type="GO" id="GO:0005783">
    <property type="term" value="C:endoplasmic reticulum"/>
    <property type="evidence" value="ECO:0007669"/>
    <property type="project" value="TreeGrafter"/>
</dbReference>
<dbReference type="PANTHER" id="PTHR45662:SF2">
    <property type="entry name" value="PHOSPHATIDYLINOSITOL-3-PHOSPHATASE SAC1"/>
    <property type="match status" value="1"/>
</dbReference>
<dbReference type="GO" id="GO:0043812">
    <property type="term" value="F:phosphatidylinositol-4-phosphate phosphatase activity"/>
    <property type="evidence" value="ECO:0007669"/>
    <property type="project" value="TreeGrafter"/>
</dbReference>
<dbReference type="GO" id="GO:0046856">
    <property type="term" value="P:phosphatidylinositol dephosphorylation"/>
    <property type="evidence" value="ECO:0007669"/>
    <property type="project" value="TreeGrafter"/>
</dbReference>
<gene>
    <name evidence="2" type="primary">SAC7</name>
    <name evidence="2" type="ORF">CR513_21113</name>
</gene>
<comment type="caution">
    <text evidence="2">The sequence shown here is derived from an EMBL/GenBank/DDBJ whole genome shotgun (WGS) entry which is preliminary data.</text>
</comment>
<sequence length="166" mass="18846">MEKADSVQKLYTRMRLWEFPDQYVIEPTDGSSGSTLSVSRKDGSMKLIDEIPECSTLRVPKIYPIFGIVGMLRLLADAHLTNRFDVQLYMPLGSYLLVITQRECAGSYLGHPIYKVSSMKVFPCDWSLKNTPAEQKKTEMEFSGILNVAERTSGLFFSYDANLTLR</sequence>
<dbReference type="EMBL" id="QJKJ01003932">
    <property type="protein sequence ID" value="RDX96247.1"/>
    <property type="molecule type" value="Genomic_DNA"/>
</dbReference>